<dbReference type="EMBL" id="CP119317">
    <property type="protein sequence ID" value="WEK53211.1"/>
    <property type="molecule type" value="Genomic_DNA"/>
</dbReference>
<evidence type="ECO:0000256" key="7">
    <source>
        <dbReference type="ARBA" id="ARBA00022993"/>
    </source>
</evidence>
<proteinExistence type="inferred from homology"/>
<dbReference type="InterPro" id="IPR027417">
    <property type="entry name" value="P-loop_NTPase"/>
</dbReference>
<evidence type="ECO:0000256" key="5">
    <source>
        <dbReference type="ARBA" id="ARBA00022777"/>
    </source>
</evidence>
<dbReference type="PANTHER" id="PTHR10695">
    <property type="entry name" value="DEPHOSPHO-COA KINASE-RELATED"/>
    <property type="match status" value="1"/>
</dbReference>
<comment type="similarity">
    <text evidence="1 8">Belongs to the CoaE family.</text>
</comment>
<dbReference type="PROSITE" id="PS51219">
    <property type="entry name" value="DPCK"/>
    <property type="match status" value="1"/>
</dbReference>
<reference evidence="10" key="1">
    <citation type="submission" date="2023-03" db="EMBL/GenBank/DDBJ databases">
        <title>Andean soil-derived lignocellulolytic bacterial consortium as a source of novel taxa and putative plastic-active enzymes.</title>
        <authorList>
            <person name="Diaz-Garcia L."/>
            <person name="Chuvochina M."/>
            <person name="Feuerriegel G."/>
            <person name="Bunk B."/>
            <person name="Sproer C."/>
            <person name="Streit W.R."/>
            <person name="Rodriguez L.M."/>
            <person name="Overmann J."/>
            <person name="Jimenez D.J."/>
        </authorList>
    </citation>
    <scope>NUCLEOTIDE SEQUENCE</scope>
    <source>
        <strain evidence="10">MAG 2441</strain>
    </source>
</reference>
<evidence type="ECO:0000256" key="9">
    <source>
        <dbReference type="NCBIfam" id="TIGR00152"/>
    </source>
</evidence>
<evidence type="ECO:0000256" key="3">
    <source>
        <dbReference type="ARBA" id="ARBA00022679"/>
    </source>
</evidence>
<dbReference type="GO" id="GO:0005524">
    <property type="term" value="F:ATP binding"/>
    <property type="evidence" value="ECO:0007669"/>
    <property type="project" value="UniProtKB-UniRule"/>
</dbReference>
<comment type="pathway">
    <text evidence="8">Cofactor biosynthesis; coenzyme A biosynthesis; CoA from (R)-pantothenate: step 5/5.</text>
</comment>
<gene>
    <name evidence="8 10" type="primary">coaE</name>
    <name evidence="10" type="ORF">P0Y55_11480</name>
</gene>
<evidence type="ECO:0000256" key="2">
    <source>
        <dbReference type="ARBA" id="ARBA00022490"/>
    </source>
</evidence>
<protein>
    <recommendedName>
        <fullName evidence="8 9">Dephospho-CoA kinase</fullName>
        <ecNumber evidence="8 9">2.7.1.24</ecNumber>
    </recommendedName>
    <alternativeName>
        <fullName evidence="8">Dephosphocoenzyme A kinase</fullName>
    </alternativeName>
</protein>
<dbReference type="EC" id="2.7.1.24" evidence="8 9"/>
<dbReference type="InterPro" id="IPR001977">
    <property type="entry name" value="Depp_CoAkinase"/>
</dbReference>
<keyword evidence="4 8" id="KW-0547">Nucleotide-binding</keyword>
<dbReference type="Proteomes" id="UP001178662">
    <property type="component" value="Chromosome"/>
</dbReference>
<dbReference type="PANTHER" id="PTHR10695:SF46">
    <property type="entry name" value="BIFUNCTIONAL COENZYME A SYNTHASE-RELATED"/>
    <property type="match status" value="1"/>
</dbReference>
<dbReference type="AlphaFoldDB" id="A0AA95JAP7"/>
<accession>A0AA95JAP7</accession>
<dbReference type="GO" id="GO:0004140">
    <property type="term" value="F:dephospho-CoA kinase activity"/>
    <property type="evidence" value="ECO:0007669"/>
    <property type="project" value="UniProtKB-UniRule"/>
</dbReference>
<keyword evidence="6 8" id="KW-0067">ATP-binding</keyword>
<evidence type="ECO:0000256" key="1">
    <source>
        <dbReference type="ARBA" id="ARBA00009018"/>
    </source>
</evidence>
<evidence type="ECO:0000256" key="6">
    <source>
        <dbReference type="ARBA" id="ARBA00022840"/>
    </source>
</evidence>
<dbReference type="GO" id="GO:0015937">
    <property type="term" value="P:coenzyme A biosynthetic process"/>
    <property type="evidence" value="ECO:0007669"/>
    <property type="project" value="UniProtKB-UniRule"/>
</dbReference>
<organism evidence="10 11">
    <name type="scientific">Candidatus Cohnella colombiensis</name>
    <dbReference type="NCBI Taxonomy" id="3121368"/>
    <lineage>
        <taxon>Bacteria</taxon>
        <taxon>Bacillati</taxon>
        <taxon>Bacillota</taxon>
        <taxon>Bacilli</taxon>
        <taxon>Bacillales</taxon>
        <taxon>Paenibacillaceae</taxon>
        <taxon>Cohnella</taxon>
    </lineage>
</organism>
<evidence type="ECO:0000313" key="11">
    <source>
        <dbReference type="Proteomes" id="UP001178662"/>
    </source>
</evidence>
<dbReference type="GO" id="GO:0005737">
    <property type="term" value="C:cytoplasm"/>
    <property type="evidence" value="ECO:0007669"/>
    <property type="project" value="UniProtKB-SubCell"/>
</dbReference>
<dbReference type="NCBIfam" id="TIGR00152">
    <property type="entry name" value="dephospho-CoA kinase"/>
    <property type="match status" value="1"/>
</dbReference>
<comment type="subcellular location">
    <subcellularLocation>
        <location evidence="8">Cytoplasm</location>
    </subcellularLocation>
</comment>
<feature type="binding site" evidence="8">
    <location>
        <begin position="10"/>
        <end position="15"/>
    </location>
    <ligand>
        <name>ATP</name>
        <dbReference type="ChEBI" id="CHEBI:30616"/>
    </ligand>
</feature>
<evidence type="ECO:0000256" key="8">
    <source>
        <dbReference type="HAMAP-Rule" id="MF_00376"/>
    </source>
</evidence>
<dbReference type="HAMAP" id="MF_00376">
    <property type="entry name" value="Dephospho_CoA_kinase"/>
    <property type="match status" value="1"/>
</dbReference>
<keyword evidence="3 8" id="KW-0808">Transferase</keyword>
<sequence>MKIGLTGGIATGKSLVAQLLVKRGANLIDLDQIAREVVEPGQPALQQITEAFGQAVLHDDGSLNRKKLGAIVFSDNEQRKLLESITHPAIRTVMNERMNRYEQQTPHQPVVVEVPLLFESSLEQYFDEIMVVYAPREVQLPRLMERNSLTKEEAEQRLAAQMDIEEKKRRADIVIDNYSSAENTEEQIERWWREKRLG</sequence>
<name>A0AA95JAP7_9BACL</name>
<keyword evidence="7 8" id="KW-0173">Coenzyme A biosynthesis</keyword>
<dbReference type="FunFam" id="3.40.50.300:FF:000991">
    <property type="entry name" value="Dephospho-CoA kinase"/>
    <property type="match status" value="1"/>
</dbReference>
<dbReference type="Gene3D" id="3.40.50.300">
    <property type="entry name" value="P-loop containing nucleotide triphosphate hydrolases"/>
    <property type="match status" value="1"/>
</dbReference>
<evidence type="ECO:0000313" key="10">
    <source>
        <dbReference type="EMBL" id="WEK53211.1"/>
    </source>
</evidence>
<evidence type="ECO:0000256" key="4">
    <source>
        <dbReference type="ARBA" id="ARBA00022741"/>
    </source>
</evidence>
<dbReference type="SUPFAM" id="SSF52540">
    <property type="entry name" value="P-loop containing nucleoside triphosphate hydrolases"/>
    <property type="match status" value="1"/>
</dbReference>
<comment type="function">
    <text evidence="8">Catalyzes the phosphorylation of the 3'-hydroxyl group of dephosphocoenzyme A to form coenzyme A.</text>
</comment>
<keyword evidence="5 8" id="KW-0418">Kinase</keyword>
<comment type="catalytic activity">
    <reaction evidence="8">
        <text>3'-dephospho-CoA + ATP = ADP + CoA + H(+)</text>
        <dbReference type="Rhea" id="RHEA:18245"/>
        <dbReference type="ChEBI" id="CHEBI:15378"/>
        <dbReference type="ChEBI" id="CHEBI:30616"/>
        <dbReference type="ChEBI" id="CHEBI:57287"/>
        <dbReference type="ChEBI" id="CHEBI:57328"/>
        <dbReference type="ChEBI" id="CHEBI:456216"/>
        <dbReference type="EC" id="2.7.1.24"/>
    </reaction>
</comment>
<dbReference type="CDD" id="cd02022">
    <property type="entry name" value="DPCK"/>
    <property type="match status" value="1"/>
</dbReference>
<keyword evidence="11" id="KW-1185">Reference proteome</keyword>
<dbReference type="Pfam" id="PF01121">
    <property type="entry name" value="CoaE"/>
    <property type="match status" value="1"/>
</dbReference>
<keyword evidence="2 8" id="KW-0963">Cytoplasm</keyword>